<dbReference type="InterPro" id="IPR043749">
    <property type="entry name" value="DUF5694"/>
</dbReference>
<name>A0AAJ5X058_9CAUL</name>
<evidence type="ECO:0000313" key="2">
    <source>
        <dbReference type="EMBL" id="WEK40321.1"/>
    </source>
</evidence>
<reference evidence="2" key="1">
    <citation type="submission" date="2023-03" db="EMBL/GenBank/DDBJ databases">
        <title>Andean soil-derived lignocellulolytic bacterial consortium as a source of novel taxa and putative plastic-active enzymes.</title>
        <authorList>
            <person name="Diaz-Garcia L."/>
            <person name="Chuvochina M."/>
            <person name="Feuerriegel G."/>
            <person name="Bunk B."/>
            <person name="Sproer C."/>
            <person name="Streit W.R."/>
            <person name="Rodriguez L.M."/>
            <person name="Overmann J."/>
            <person name="Jimenez D.J."/>
        </authorList>
    </citation>
    <scope>NUCLEOTIDE SEQUENCE</scope>
    <source>
        <strain evidence="2">MAG 833</strain>
    </source>
</reference>
<keyword evidence="1" id="KW-0732">Signal</keyword>
<dbReference type="Proteomes" id="UP001213664">
    <property type="component" value="Chromosome"/>
</dbReference>
<dbReference type="Pfam" id="PF18950">
    <property type="entry name" value="DUF5694"/>
    <property type="match status" value="1"/>
</dbReference>
<feature type="signal peptide" evidence="1">
    <location>
        <begin position="1"/>
        <end position="26"/>
    </location>
</feature>
<sequence length="368" mass="40226">MKRFRHLILASLVAIAAASASGLAGAQDYRPDFHPDQLKGPPVGVPNTVLVLGTPHLAGLPETFDFALLAPLMDRLVAWAPTAIATEDMSGLQCDSLRRYPQRYAETVETYCADPTAAGAALGLDVPAANAEAERLLAAWPSAPTAAQRRRLAGVFLAAGEPGSALVQWLRLPVEERREGDGLTPELVVHLDRIKDRRNETDQISAPLAARLGLERLWSVDDHSADTPDGADPAEKKAYADAVMGAWDNPYTRERRAASQQLEARLAEPDGVLAMYRAYNDPSQALIIYRSDFGAALTEPSPQGFGRRYVGFWETRNLRIVANMRDVVGRYPGTRMLTIVGASHKPYYEAYLNMMHDVVLADLEGVLR</sequence>
<proteinExistence type="predicted"/>
<protein>
    <submittedName>
        <fullName evidence="2">DUF5694 domain-containing protein</fullName>
    </submittedName>
</protein>
<gene>
    <name evidence="2" type="ORF">P0Y50_01570</name>
</gene>
<organism evidence="2 3">
    <name type="scientific">Candidatus Brevundimonas colombiensis</name>
    <dbReference type="NCBI Taxonomy" id="3121376"/>
    <lineage>
        <taxon>Bacteria</taxon>
        <taxon>Pseudomonadati</taxon>
        <taxon>Pseudomonadota</taxon>
        <taxon>Alphaproteobacteria</taxon>
        <taxon>Caulobacterales</taxon>
        <taxon>Caulobacteraceae</taxon>
        <taxon>Brevundimonas</taxon>
    </lineage>
</organism>
<feature type="chain" id="PRO_5042545727" evidence="1">
    <location>
        <begin position="27"/>
        <end position="368"/>
    </location>
</feature>
<accession>A0AAJ5X058</accession>
<dbReference type="AlphaFoldDB" id="A0AAJ5X058"/>
<evidence type="ECO:0000256" key="1">
    <source>
        <dbReference type="SAM" id="SignalP"/>
    </source>
</evidence>
<evidence type="ECO:0000313" key="3">
    <source>
        <dbReference type="Proteomes" id="UP001213664"/>
    </source>
</evidence>
<dbReference type="EMBL" id="CP119326">
    <property type="protein sequence ID" value="WEK40321.1"/>
    <property type="molecule type" value="Genomic_DNA"/>
</dbReference>